<dbReference type="GO" id="GO:0000257">
    <property type="term" value="F:nitrilase activity"/>
    <property type="evidence" value="ECO:0007669"/>
    <property type="project" value="UniProtKB-ARBA"/>
</dbReference>
<dbReference type="SUPFAM" id="SSF56317">
    <property type="entry name" value="Carbon-nitrogen hydrolase"/>
    <property type="match status" value="1"/>
</dbReference>
<dbReference type="GO" id="GO:0016836">
    <property type="term" value="F:hydro-lyase activity"/>
    <property type="evidence" value="ECO:0007669"/>
    <property type="project" value="UniProtKB-ARBA"/>
</dbReference>
<organism evidence="4 5">
    <name type="scientific">Aspergillus campestris (strain IBT 28561)</name>
    <dbReference type="NCBI Taxonomy" id="1392248"/>
    <lineage>
        <taxon>Eukaryota</taxon>
        <taxon>Fungi</taxon>
        <taxon>Dikarya</taxon>
        <taxon>Ascomycota</taxon>
        <taxon>Pezizomycotina</taxon>
        <taxon>Eurotiomycetes</taxon>
        <taxon>Eurotiomycetidae</taxon>
        <taxon>Eurotiales</taxon>
        <taxon>Aspergillaceae</taxon>
        <taxon>Aspergillus</taxon>
        <taxon>Aspergillus subgen. Circumdati</taxon>
    </lineage>
</organism>
<keyword evidence="5" id="KW-1185">Reference proteome</keyword>
<dbReference type="GeneID" id="36547563"/>
<dbReference type="InterPro" id="IPR036526">
    <property type="entry name" value="C-N_Hydrolase_sf"/>
</dbReference>
<feature type="active site" description="Proton acceptor" evidence="2">
    <location>
        <position position="42"/>
    </location>
</feature>
<dbReference type="InterPro" id="IPR044149">
    <property type="entry name" value="Nitrilases_CHs"/>
</dbReference>
<dbReference type="PROSITE" id="PS00920">
    <property type="entry name" value="NITRIL_CHT_1"/>
    <property type="match status" value="1"/>
</dbReference>
<evidence type="ECO:0000256" key="1">
    <source>
        <dbReference type="ARBA" id="ARBA00008129"/>
    </source>
</evidence>
<keyword evidence="4" id="KW-0378">Hydrolase</keyword>
<evidence type="ECO:0000259" key="3">
    <source>
        <dbReference type="PROSITE" id="PS50263"/>
    </source>
</evidence>
<protein>
    <submittedName>
        <fullName evidence="4">Carbon-nitrogen hydrolase</fullName>
    </submittedName>
</protein>
<dbReference type="AlphaFoldDB" id="A0A2I1D9Z7"/>
<dbReference type="OrthoDB" id="10250282at2759"/>
<dbReference type="PANTHER" id="PTHR46044:SF1">
    <property type="entry name" value="CN HYDROLASE DOMAIN-CONTAINING PROTEIN"/>
    <property type="match status" value="1"/>
</dbReference>
<dbReference type="PROSITE" id="PS50263">
    <property type="entry name" value="CN_HYDROLASE"/>
    <property type="match status" value="1"/>
</dbReference>
<name>A0A2I1D9Z7_ASPC2</name>
<dbReference type="Gene3D" id="3.60.110.10">
    <property type="entry name" value="Carbon-nitrogen hydrolase"/>
    <property type="match status" value="1"/>
</dbReference>
<comment type="similarity">
    <text evidence="1">Belongs to the carbon-nitrogen hydrolase superfamily. Nitrilase family.</text>
</comment>
<dbReference type="Pfam" id="PF00795">
    <property type="entry name" value="CN_hydrolase"/>
    <property type="match status" value="1"/>
</dbReference>
<accession>A0A2I1D9Z7</accession>
<dbReference type="EMBL" id="MSFM01000003">
    <property type="protein sequence ID" value="PKY06692.1"/>
    <property type="molecule type" value="Genomic_DNA"/>
</dbReference>
<sequence>MSIKIAISQSRTLSTTATTLSALSHTTHKASKQGVHLILFPEAYLGGYPRTCTFGSAIGARHPQGRDQFLAYFRSAIDLGDTPAGAGEDWVARRLPLPEGGAGERGDGTRETLERVARETGVFIVTGVVERAGGVFIVRCFMWILCADTGSERLVWAQGSPSTLRAIRTHLNGVPVTLAAAICWENYMPLLRQSLYAQNVTIYLAPTADARDTWLALMRTVAVEGRAFVVSANQCVRYGELPEWVDGGGTERQMGQDEYACRGGSCIVDPQGEVLAGPLWEVSADDNLDTMDGLLVSEIDVQDCERGRLDLDVAGSYSRSDSFKFSVEGLDLNPPV</sequence>
<evidence type="ECO:0000313" key="4">
    <source>
        <dbReference type="EMBL" id="PKY06692.1"/>
    </source>
</evidence>
<dbReference type="RefSeq" id="XP_024695286.1">
    <property type="nucleotide sequence ID" value="XM_024840039.1"/>
</dbReference>
<proteinExistence type="inferred from homology"/>
<dbReference type="InterPro" id="IPR003010">
    <property type="entry name" value="C-N_Hydrolase"/>
</dbReference>
<reference evidence="4" key="1">
    <citation type="submission" date="2016-12" db="EMBL/GenBank/DDBJ databases">
        <title>The genomes of Aspergillus section Nigri reveals drivers in fungal speciation.</title>
        <authorList>
            <consortium name="DOE Joint Genome Institute"/>
            <person name="Vesth T.C."/>
            <person name="Nybo J."/>
            <person name="Theobald S."/>
            <person name="Brandl J."/>
            <person name="Frisvad J.C."/>
            <person name="Nielsen K.F."/>
            <person name="Lyhne E.K."/>
            <person name="Kogle M.E."/>
            <person name="Kuo A."/>
            <person name="Riley R."/>
            <person name="Clum A."/>
            <person name="Nolan M."/>
            <person name="Lipzen A."/>
            <person name="Salamov A."/>
            <person name="Henrissat B."/>
            <person name="Wiebenga A."/>
            <person name="De vries R.P."/>
            <person name="Grigoriev I.V."/>
            <person name="Mortensen U.H."/>
            <person name="Andersen M.R."/>
            <person name="Baker S.E."/>
        </authorList>
    </citation>
    <scope>NUCLEOTIDE SEQUENCE</scope>
    <source>
        <strain evidence="4">IBT 28561</strain>
    </source>
</reference>
<dbReference type="Proteomes" id="UP000234254">
    <property type="component" value="Unassembled WGS sequence"/>
</dbReference>
<evidence type="ECO:0000256" key="2">
    <source>
        <dbReference type="PROSITE-ProRule" id="PRU10139"/>
    </source>
</evidence>
<dbReference type="VEuPathDB" id="FungiDB:P168DRAFT_316677"/>
<comment type="caution">
    <text evidence="4">The sequence shown here is derived from an EMBL/GenBank/DDBJ whole genome shotgun (WGS) entry which is preliminary data.</text>
</comment>
<evidence type="ECO:0000313" key="5">
    <source>
        <dbReference type="Proteomes" id="UP000234254"/>
    </source>
</evidence>
<dbReference type="InterPro" id="IPR000132">
    <property type="entry name" value="Nitrilase/CN_hydratase_CS"/>
</dbReference>
<dbReference type="PANTHER" id="PTHR46044">
    <property type="entry name" value="NITRILASE"/>
    <property type="match status" value="1"/>
</dbReference>
<gene>
    <name evidence="4" type="ORF">P168DRAFT_316677</name>
</gene>
<feature type="domain" description="CN hydrolase" evidence="3">
    <location>
        <begin position="3"/>
        <end position="301"/>
    </location>
</feature>